<name>A0A0D2TY57_GOSRA</name>
<organism evidence="1 2">
    <name type="scientific">Gossypium raimondii</name>
    <name type="common">Peruvian cotton</name>
    <name type="synonym">Gossypium klotzschianum subsp. raimondii</name>
    <dbReference type="NCBI Taxonomy" id="29730"/>
    <lineage>
        <taxon>Eukaryota</taxon>
        <taxon>Viridiplantae</taxon>
        <taxon>Streptophyta</taxon>
        <taxon>Embryophyta</taxon>
        <taxon>Tracheophyta</taxon>
        <taxon>Spermatophyta</taxon>
        <taxon>Magnoliopsida</taxon>
        <taxon>eudicotyledons</taxon>
        <taxon>Gunneridae</taxon>
        <taxon>Pentapetalae</taxon>
        <taxon>rosids</taxon>
        <taxon>malvids</taxon>
        <taxon>Malvales</taxon>
        <taxon>Malvaceae</taxon>
        <taxon>Malvoideae</taxon>
        <taxon>Gossypium</taxon>
    </lineage>
</organism>
<accession>A0A0D2TY57</accession>
<dbReference type="EMBL" id="CM001748">
    <property type="protein sequence ID" value="KJB61609.1"/>
    <property type="molecule type" value="Genomic_DNA"/>
</dbReference>
<proteinExistence type="predicted"/>
<dbReference type="Gramene" id="KJB61609">
    <property type="protein sequence ID" value="KJB61609"/>
    <property type="gene ID" value="B456_009G369700"/>
</dbReference>
<evidence type="ECO:0000313" key="1">
    <source>
        <dbReference type="EMBL" id="KJB61609.1"/>
    </source>
</evidence>
<sequence length="68" mass="8018">MLFFPRIQLRLNWISSKPYYPAFDTPLQYPQAIFFKCSTVKSTLKLMPTASFVASLHFNIRHSVKHRT</sequence>
<dbReference type="OMA" id="IFFKCST"/>
<reference evidence="1 2" key="1">
    <citation type="journal article" date="2012" name="Nature">
        <title>Repeated polyploidization of Gossypium genomes and the evolution of spinnable cotton fibres.</title>
        <authorList>
            <person name="Paterson A.H."/>
            <person name="Wendel J.F."/>
            <person name="Gundlach H."/>
            <person name="Guo H."/>
            <person name="Jenkins J."/>
            <person name="Jin D."/>
            <person name="Llewellyn D."/>
            <person name="Showmaker K.C."/>
            <person name="Shu S."/>
            <person name="Udall J."/>
            <person name="Yoo M.J."/>
            <person name="Byers R."/>
            <person name="Chen W."/>
            <person name="Doron-Faigenboim A."/>
            <person name="Duke M.V."/>
            <person name="Gong L."/>
            <person name="Grimwood J."/>
            <person name="Grover C."/>
            <person name="Grupp K."/>
            <person name="Hu G."/>
            <person name="Lee T.H."/>
            <person name="Li J."/>
            <person name="Lin L."/>
            <person name="Liu T."/>
            <person name="Marler B.S."/>
            <person name="Page J.T."/>
            <person name="Roberts A.W."/>
            <person name="Romanel E."/>
            <person name="Sanders W.S."/>
            <person name="Szadkowski E."/>
            <person name="Tan X."/>
            <person name="Tang H."/>
            <person name="Xu C."/>
            <person name="Wang J."/>
            <person name="Wang Z."/>
            <person name="Zhang D."/>
            <person name="Zhang L."/>
            <person name="Ashrafi H."/>
            <person name="Bedon F."/>
            <person name="Bowers J.E."/>
            <person name="Brubaker C.L."/>
            <person name="Chee P.W."/>
            <person name="Das S."/>
            <person name="Gingle A.R."/>
            <person name="Haigler C.H."/>
            <person name="Harker D."/>
            <person name="Hoffmann L.V."/>
            <person name="Hovav R."/>
            <person name="Jones D.C."/>
            <person name="Lemke C."/>
            <person name="Mansoor S."/>
            <person name="ur Rahman M."/>
            <person name="Rainville L.N."/>
            <person name="Rambani A."/>
            <person name="Reddy U.K."/>
            <person name="Rong J.K."/>
            <person name="Saranga Y."/>
            <person name="Scheffler B.E."/>
            <person name="Scheffler J.A."/>
            <person name="Stelly D.M."/>
            <person name="Triplett B.A."/>
            <person name="Van Deynze A."/>
            <person name="Vaslin M.F."/>
            <person name="Waghmare V.N."/>
            <person name="Walford S.A."/>
            <person name="Wright R.J."/>
            <person name="Zaki E.A."/>
            <person name="Zhang T."/>
            <person name="Dennis E.S."/>
            <person name="Mayer K.F."/>
            <person name="Peterson D.G."/>
            <person name="Rokhsar D.S."/>
            <person name="Wang X."/>
            <person name="Schmutz J."/>
        </authorList>
    </citation>
    <scope>NUCLEOTIDE SEQUENCE [LARGE SCALE GENOMIC DNA]</scope>
</reference>
<protein>
    <submittedName>
        <fullName evidence="1">Uncharacterized protein</fullName>
    </submittedName>
</protein>
<dbReference type="AlphaFoldDB" id="A0A0D2TY57"/>
<dbReference type="Proteomes" id="UP000032304">
    <property type="component" value="Chromosome 9"/>
</dbReference>
<keyword evidence="2" id="KW-1185">Reference proteome</keyword>
<gene>
    <name evidence="1" type="ORF">B456_009G369700</name>
</gene>
<evidence type="ECO:0000313" key="2">
    <source>
        <dbReference type="Proteomes" id="UP000032304"/>
    </source>
</evidence>